<accession>A0A8H3FA21</accession>
<gene>
    <name evidence="7" type="ORF">GOMPHAMPRED_002303</name>
</gene>
<reference evidence="7" key="1">
    <citation type="submission" date="2021-03" db="EMBL/GenBank/DDBJ databases">
        <authorList>
            <person name="Tagirdzhanova G."/>
        </authorList>
    </citation>
    <scope>NUCLEOTIDE SEQUENCE</scope>
</reference>
<keyword evidence="2" id="KW-0808">Transferase</keyword>
<dbReference type="Pfam" id="PF00179">
    <property type="entry name" value="UQ_con"/>
    <property type="match status" value="1"/>
</dbReference>
<organism evidence="7 8">
    <name type="scientific">Gomphillus americanus</name>
    <dbReference type="NCBI Taxonomy" id="1940652"/>
    <lineage>
        <taxon>Eukaryota</taxon>
        <taxon>Fungi</taxon>
        <taxon>Dikarya</taxon>
        <taxon>Ascomycota</taxon>
        <taxon>Pezizomycotina</taxon>
        <taxon>Lecanoromycetes</taxon>
        <taxon>OSLEUM clade</taxon>
        <taxon>Ostropomycetidae</taxon>
        <taxon>Ostropales</taxon>
        <taxon>Graphidaceae</taxon>
        <taxon>Gomphilloideae</taxon>
        <taxon>Gomphillus</taxon>
    </lineage>
</organism>
<dbReference type="Gene3D" id="3.10.110.10">
    <property type="entry name" value="Ubiquitin Conjugating Enzyme"/>
    <property type="match status" value="1"/>
</dbReference>
<evidence type="ECO:0000313" key="8">
    <source>
        <dbReference type="Proteomes" id="UP000664169"/>
    </source>
</evidence>
<dbReference type="GO" id="GO:0005524">
    <property type="term" value="F:ATP binding"/>
    <property type="evidence" value="ECO:0007669"/>
    <property type="project" value="UniProtKB-KW"/>
</dbReference>
<dbReference type="SUPFAM" id="SSF54495">
    <property type="entry name" value="UBC-like"/>
    <property type="match status" value="1"/>
</dbReference>
<keyword evidence="5" id="KW-0067">ATP-binding</keyword>
<sequence>MAKRIGKVSSILSLTHLKLTSIQELAELTSKPPPLMKINLPNESDLHKWHIILSGPPSSPFEGGSFTLLLTLPKDYPFKPPLLSFQTKIYHPNVSNDDKGAMCLGILKPDEWKPAIKIVDVLEFMAQVIREPNLDDAVEQSIAHEMREDRKAWEKKAKEWTRKYASGKDGTSENAT</sequence>
<evidence type="ECO:0000256" key="1">
    <source>
        <dbReference type="ARBA" id="ARBA00012486"/>
    </source>
</evidence>
<dbReference type="InterPro" id="IPR016135">
    <property type="entry name" value="UBQ-conjugating_enzyme/RWD"/>
</dbReference>
<comment type="caution">
    <text evidence="7">The sequence shown here is derived from an EMBL/GenBank/DDBJ whole genome shotgun (WGS) entry which is preliminary data.</text>
</comment>
<evidence type="ECO:0000256" key="3">
    <source>
        <dbReference type="ARBA" id="ARBA00022741"/>
    </source>
</evidence>
<keyword evidence="8" id="KW-1185">Reference proteome</keyword>
<dbReference type="InterPro" id="IPR050113">
    <property type="entry name" value="Ub_conjugating_enzyme"/>
</dbReference>
<keyword evidence="3" id="KW-0547">Nucleotide-binding</keyword>
<dbReference type="GO" id="GO:0061631">
    <property type="term" value="F:ubiquitin conjugating enzyme activity"/>
    <property type="evidence" value="ECO:0007669"/>
    <property type="project" value="UniProtKB-EC"/>
</dbReference>
<name>A0A8H3FA21_9LECA</name>
<evidence type="ECO:0000256" key="5">
    <source>
        <dbReference type="ARBA" id="ARBA00022840"/>
    </source>
</evidence>
<dbReference type="AlphaFoldDB" id="A0A8H3FA21"/>
<dbReference type="InterPro" id="IPR000608">
    <property type="entry name" value="UBC"/>
</dbReference>
<evidence type="ECO:0000256" key="2">
    <source>
        <dbReference type="ARBA" id="ARBA00022679"/>
    </source>
</evidence>
<feature type="domain" description="UBC core" evidence="6">
    <location>
        <begin position="16"/>
        <end position="166"/>
    </location>
</feature>
<dbReference type="OrthoDB" id="9978460at2759"/>
<dbReference type="FunFam" id="3.10.110.10:FF:000060">
    <property type="entry name" value="Ubiquitin conjugating enzyme (UbcB)"/>
    <property type="match status" value="1"/>
</dbReference>
<evidence type="ECO:0000256" key="4">
    <source>
        <dbReference type="ARBA" id="ARBA00022786"/>
    </source>
</evidence>
<keyword evidence="4" id="KW-0833">Ubl conjugation pathway</keyword>
<dbReference type="SMART" id="SM00212">
    <property type="entry name" value="UBCc"/>
    <property type="match status" value="1"/>
</dbReference>
<proteinExistence type="predicted"/>
<dbReference type="PANTHER" id="PTHR24067">
    <property type="entry name" value="UBIQUITIN-CONJUGATING ENZYME E2"/>
    <property type="match status" value="1"/>
</dbReference>
<dbReference type="Proteomes" id="UP000664169">
    <property type="component" value="Unassembled WGS sequence"/>
</dbReference>
<evidence type="ECO:0000313" key="7">
    <source>
        <dbReference type="EMBL" id="CAF9921492.1"/>
    </source>
</evidence>
<dbReference type="PROSITE" id="PS50127">
    <property type="entry name" value="UBC_2"/>
    <property type="match status" value="1"/>
</dbReference>
<protein>
    <recommendedName>
        <fullName evidence="1">E2 ubiquitin-conjugating enzyme</fullName>
        <ecNumber evidence="1">2.3.2.23</ecNumber>
    </recommendedName>
</protein>
<evidence type="ECO:0000259" key="6">
    <source>
        <dbReference type="PROSITE" id="PS50127"/>
    </source>
</evidence>
<dbReference type="EMBL" id="CAJPDQ010000017">
    <property type="protein sequence ID" value="CAF9921492.1"/>
    <property type="molecule type" value="Genomic_DNA"/>
</dbReference>
<dbReference type="EC" id="2.3.2.23" evidence="1"/>